<evidence type="ECO:0000313" key="3">
    <source>
        <dbReference type="Proteomes" id="UP000053240"/>
    </source>
</evidence>
<keyword evidence="3" id="KW-1185">Reference proteome</keyword>
<accession>A0A0N1I7J9</accession>
<feature type="signal peptide" evidence="1">
    <location>
        <begin position="1"/>
        <end position="18"/>
    </location>
</feature>
<dbReference type="Proteomes" id="UP000053240">
    <property type="component" value="Unassembled WGS sequence"/>
</dbReference>
<evidence type="ECO:0000313" key="2">
    <source>
        <dbReference type="EMBL" id="KPJ10194.1"/>
    </source>
</evidence>
<dbReference type="STRING" id="76193.A0A0N1I7J9"/>
<dbReference type="AlphaFoldDB" id="A0A0N1I7J9"/>
<protein>
    <submittedName>
        <fullName evidence="2">Neuroglian</fullName>
    </submittedName>
</protein>
<evidence type="ECO:0000256" key="1">
    <source>
        <dbReference type="SAM" id="SignalP"/>
    </source>
</evidence>
<dbReference type="InParanoid" id="A0A0N1I7J9"/>
<feature type="chain" id="PRO_5005873743" evidence="1">
    <location>
        <begin position="19"/>
        <end position="88"/>
    </location>
</feature>
<keyword evidence="1" id="KW-0732">Signal</keyword>
<organism evidence="2 3">
    <name type="scientific">Papilio machaon</name>
    <name type="common">Old World swallowtail butterfly</name>
    <dbReference type="NCBI Taxonomy" id="76193"/>
    <lineage>
        <taxon>Eukaryota</taxon>
        <taxon>Metazoa</taxon>
        <taxon>Ecdysozoa</taxon>
        <taxon>Arthropoda</taxon>
        <taxon>Hexapoda</taxon>
        <taxon>Insecta</taxon>
        <taxon>Pterygota</taxon>
        <taxon>Neoptera</taxon>
        <taxon>Endopterygota</taxon>
        <taxon>Lepidoptera</taxon>
        <taxon>Glossata</taxon>
        <taxon>Ditrysia</taxon>
        <taxon>Papilionoidea</taxon>
        <taxon>Papilionidae</taxon>
        <taxon>Papilioninae</taxon>
        <taxon>Papilio</taxon>
    </lineage>
</organism>
<gene>
    <name evidence="2" type="ORF">RR48_05017</name>
</gene>
<proteinExistence type="predicted"/>
<sequence length="88" mass="9792">MDTYKLICLFVIVSQAAALLTSPPRIVKQPTVEELLFQVAQQGEVDKPFIIECEAEGEPAPKSAINIDQCCEQILRRRASPPQLNLAR</sequence>
<reference evidence="2 3" key="1">
    <citation type="journal article" date="2015" name="Nat. Commun.">
        <title>Outbred genome sequencing and CRISPR/Cas9 gene editing in butterflies.</title>
        <authorList>
            <person name="Li X."/>
            <person name="Fan D."/>
            <person name="Zhang W."/>
            <person name="Liu G."/>
            <person name="Zhang L."/>
            <person name="Zhao L."/>
            <person name="Fang X."/>
            <person name="Chen L."/>
            <person name="Dong Y."/>
            <person name="Chen Y."/>
            <person name="Ding Y."/>
            <person name="Zhao R."/>
            <person name="Feng M."/>
            <person name="Zhu Y."/>
            <person name="Feng Y."/>
            <person name="Jiang X."/>
            <person name="Zhu D."/>
            <person name="Xiang H."/>
            <person name="Feng X."/>
            <person name="Li S."/>
            <person name="Wang J."/>
            <person name="Zhang G."/>
            <person name="Kronforst M.R."/>
            <person name="Wang W."/>
        </authorList>
    </citation>
    <scope>NUCLEOTIDE SEQUENCE [LARGE SCALE GENOMIC DNA]</scope>
    <source>
        <strain evidence="2">Ya'a_city_454_Pm</strain>
        <tissue evidence="2">Whole body</tissue>
    </source>
</reference>
<dbReference type="EMBL" id="KQ460970">
    <property type="protein sequence ID" value="KPJ10194.1"/>
    <property type="molecule type" value="Genomic_DNA"/>
</dbReference>
<name>A0A0N1I7J9_PAPMA</name>